<evidence type="ECO:0000313" key="2">
    <source>
        <dbReference type="EMBL" id="CAF4358089.1"/>
    </source>
</evidence>
<dbReference type="PANTHER" id="PTHR31781">
    <property type="entry name" value="UNC80"/>
    <property type="match status" value="1"/>
</dbReference>
<organism evidence="2 3">
    <name type="scientific">Adineta steineri</name>
    <dbReference type="NCBI Taxonomy" id="433720"/>
    <lineage>
        <taxon>Eukaryota</taxon>
        <taxon>Metazoa</taxon>
        <taxon>Spiralia</taxon>
        <taxon>Gnathifera</taxon>
        <taxon>Rotifera</taxon>
        <taxon>Eurotatoria</taxon>
        <taxon>Bdelloidea</taxon>
        <taxon>Adinetida</taxon>
        <taxon>Adinetidae</taxon>
        <taxon>Adineta</taxon>
    </lineage>
</organism>
<evidence type="ECO:0000313" key="3">
    <source>
        <dbReference type="Proteomes" id="UP000663881"/>
    </source>
</evidence>
<reference evidence="2" key="1">
    <citation type="submission" date="2021-02" db="EMBL/GenBank/DDBJ databases">
        <authorList>
            <person name="Nowell W R."/>
        </authorList>
    </citation>
    <scope>NUCLEOTIDE SEQUENCE</scope>
</reference>
<dbReference type="GO" id="GO:0034703">
    <property type="term" value="C:cation channel complex"/>
    <property type="evidence" value="ECO:0007669"/>
    <property type="project" value="TreeGrafter"/>
</dbReference>
<feature type="domain" description="Protein UNC80 C-terminal" evidence="1">
    <location>
        <begin position="41"/>
        <end position="106"/>
    </location>
</feature>
<sequence>MYGKTTTTWDIILFLNVINGPFILHCKELPRLRFCLAIFISIAIKYCCRRFFIVHRIPFILPVLGSLSSLFDFNEQANITNTNKIQSISLFRLLIALEQTSVDAMREHYSILVLVKDNL</sequence>
<dbReference type="GO" id="GO:0030424">
    <property type="term" value="C:axon"/>
    <property type="evidence" value="ECO:0007669"/>
    <property type="project" value="TreeGrafter"/>
</dbReference>
<dbReference type="InterPro" id="IPR046460">
    <property type="entry name" value="UNC80_C"/>
</dbReference>
<dbReference type="PANTHER" id="PTHR31781:SF1">
    <property type="entry name" value="PROTEIN UNC-80 HOMOLOG"/>
    <property type="match status" value="1"/>
</dbReference>
<protein>
    <recommendedName>
        <fullName evidence="1">Protein UNC80 C-terminal domain-containing protein</fullName>
    </recommendedName>
</protein>
<dbReference type="Proteomes" id="UP000663881">
    <property type="component" value="Unassembled WGS sequence"/>
</dbReference>
<name>A0A820LIV8_9BILA</name>
<accession>A0A820LIV8</accession>
<evidence type="ECO:0000259" key="1">
    <source>
        <dbReference type="Pfam" id="PF20262"/>
    </source>
</evidence>
<dbReference type="GO" id="GO:0055080">
    <property type="term" value="P:monoatomic cation homeostasis"/>
    <property type="evidence" value="ECO:0007669"/>
    <property type="project" value="TreeGrafter"/>
</dbReference>
<gene>
    <name evidence="2" type="ORF">OKA104_LOCUS49171</name>
</gene>
<dbReference type="AlphaFoldDB" id="A0A820LIV8"/>
<dbReference type="GO" id="GO:0005261">
    <property type="term" value="F:monoatomic cation channel activity"/>
    <property type="evidence" value="ECO:0007669"/>
    <property type="project" value="TreeGrafter"/>
</dbReference>
<proteinExistence type="predicted"/>
<dbReference type="Pfam" id="PF20262">
    <property type="entry name" value="UNC80_C"/>
    <property type="match status" value="1"/>
</dbReference>
<dbReference type="EMBL" id="CAJOAY010022508">
    <property type="protein sequence ID" value="CAF4358089.1"/>
    <property type="molecule type" value="Genomic_DNA"/>
</dbReference>
<comment type="caution">
    <text evidence="2">The sequence shown here is derived from an EMBL/GenBank/DDBJ whole genome shotgun (WGS) entry which is preliminary data.</text>
</comment>